<dbReference type="AlphaFoldDB" id="A0A1J1HKZ2"/>
<gene>
    <name evidence="2" type="ORF">CLUMA_CG002410</name>
</gene>
<evidence type="ECO:0000313" key="3">
    <source>
        <dbReference type="Proteomes" id="UP000183832"/>
    </source>
</evidence>
<dbReference type="Gene3D" id="2.60.120.10">
    <property type="entry name" value="Jelly Rolls"/>
    <property type="match status" value="1"/>
</dbReference>
<dbReference type="EMBL" id="CVRI01000009">
    <property type="protein sequence ID" value="CRK88603.1"/>
    <property type="molecule type" value="Genomic_DNA"/>
</dbReference>
<feature type="compositionally biased region" description="Acidic residues" evidence="1">
    <location>
        <begin position="143"/>
        <end position="152"/>
    </location>
</feature>
<feature type="compositionally biased region" description="Basic and acidic residues" evidence="1">
    <location>
        <begin position="168"/>
        <end position="188"/>
    </location>
</feature>
<feature type="compositionally biased region" description="Acidic residues" evidence="1">
    <location>
        <begin position="192"/>
        <end position="208"/>
    </location>
</feature>
<sequence length="469" mass="52832">MNADNSPTSSDSSDYAELASLGELQAKLEECESDDKISQTPQVSSSSSSLKRAKKINDDCSVPKKTKRLQQQAAVKAPTRVATPDTVKSVPRKMGQPKILNTIASNSEDESLHSTPNKKQKHSNSSDMQSSKAQSQDSHEVEEISTENENPEAQEHLSDNFLSIQPDNESHHNLSGSKKDDIDGESRQLELISEETESLSEDEVEASETFDQTNTKKSNNLQISSSEDEEDDRIEMDSGITDGFLYDPNETGTHGYKLRVRRLARAWWDHSTDQPHYYRCKIPKVKRLEREQEAMKNLKKAHISSTAFKKLRGYSPPLFASKVDIWNEVKDVKIERKPLLHHQFSKFIKQIAGREETEYLDDSQVLNGSDSIEDLTFNFVEDGVSHACINDTSYYLKIHANKYKSEAQINENCSMSLFLLKSEVNLHVNGELLKLKPFQHFFLKSGDTYAINNVSNETAVIHVSASDGL</sequence>
<feature type="compositionally biased region" description="Polar residues" evidence="1">
    <location>
        <begin position="209"/>
        <end position="223"/>
    </location>
</feature>
<feature type="compositionally biased region" description="Polar residues" evidence="1">
    <location>
        <begin position="123"/>
        <end position="136"/>
    </location>
</feature>
<reference evidence="2 3" key="1">
    <citation type="submission" date="2015-04" db="EMBL/GenBank/DDBJ databases">
        <authorList>
            <person name="Syromyatnikov M.Y."/>
            <person name="Popov V.N."/>
        </authorList>
    </citation>
    <scope>NUCLEOTIDE SEQUENCE [LARGE SCALE GENOMIC DNA]</scope>
</reference>
<organism evidence="2 3">
    <name type="scientific">Clunio marinus</name>
    <dbReference type="NCBI Taxonomy" id="568069"/>
    <lineage>
        <taxon>Eukaryota</taxon>
        <taxon>Metazoa</taxon>
        <taxon>Ecdysozoa</taxon>
        <taxon>Arthropoda</taxon>
        <taxon>Hexapoda</taxon>
        <taxon>Insecta</taxon>
        <taxon>Pterygota</taxon>
        <taxon>Neoptera</taxon>
        <taxon>Endopterygota</taxon>
        <taxon>Diptera</taxon>
        <taxon>Nematocera</taxon>
        <taxon>Chironomoidea</taxon>
        <taxon>Chironomidae</taxon>
        <taxon>Clunio</taxon>
    </lineage>
</organism>
<keyword evidence="3" id="KW-1185">Reference proteome</keyword>
<dbReference type="Proteomes" id="UP000183832">
    <property type="component" value="Unassembled WGS sequence"/>
</dbReference>
<proteinExistence type="predicted"/>
<evidence type="ECO:0000256" key="1">
    <source>
        <dbReference type="SAM" id="MobiDB-lite"/>
    </source>
</evidence>
<accession>A0A1J1HKZ2</accession>
<dbReference type="InterPro" id="IPR014710">
    <property type="entry name" value="RmlC-like_jellyroll"/>
</dbReference>
<name>A0A1J1HKZ2_9DIPT</name>
<evidence type="ECO:0000313" key="2">
    <source>
        <dbReference type="EMBL" id="CRK88603.1"/>
    </source>
</evidence>
<feature type="region of interest" description="Disordered" evidence="1">
    <location>
        <begin position="31"/>
        <end position="233"/>
    </location>
</feature>
<protein>
    <submittedName>
        <fullName evidence="2">CLUMA_CG002410, isoform A</fullName>
    </submittedName>
</protein>